<dbReference type="Proteomes" id="UP000260814">
    <property type="component" value="Unassembled WGS sequence"/>
</dbReference>
<evidence type="ECO:0000313" key="1">
    <source>
        <dbReference type="EMBL" id="RGM90405.1"/>
    </source>
</evidence>
<proteinExistence type="predicted"/>
<name>A0A3E4Z7H4_9BACT</name>
<organism evidence="1 2">
    <name type="scientific">Phocaeicola plebeius</name>
    <dbReference type="NCBI Taxonomy" id="310297"/>
    <lineage>
        <taxon>Bacteria</taxon>
        <taxon>Pseudomonadati</taxon>
        <taxon>Bacteroidota</taxon>
        <taxon>Bacteroidia</taxon>
        <taxon>Bacteroidales</taxon>
        <taxon>Bacteroidaceae</taxon>
        <taxon>Phocaeicola</taxon>
    </lineage>
</organism>
<accession>A0A3E4Z7H4</accession>
<protein>
    <submittedName>
        <fullName evidence="1">Uncharacterized protein</fullName>
    </submittedName>
</protein>
<gene>
    <name evidence="1" type="ORF">DXB87_10920</name>
</gene>
<reference evidence="1 2" key="1">
    <citation type="submission" date="2018-08" db="EMBL/GenBank/DDBJ databases">
        <title>A genome reference for cultivated species of the human gut microbiota.</title>
        <authorList>
            <person name="Zou Y."/>
            <person name="Xue W."/>
            <person name="Luo G."/>
        </authorList>
    </citation>
    <scope>NUCLEOTIDE SEQUENCE [LARGE SCALE GENOMIC DNA]</scope>
    <source>
        <strain evidence="1 2">OM06-2</strain>
    </source>
</reference>
<evidence type="ECO:0000313" key="2">
    <source>
        <dbReference type="Proteomes" id="UP000260814"/>
    </source>
</evidence>
<comment type="caution">
    <text evidence="1">The sequence shown here is derived from an EMBL/GenBank/DDBJ whole genome shotgun (WGS) entry which is preliminary data.</text>
</comment>
<sequence length="87" mass="10339">MKKPTKRLLWTEAYKLMNARTPDGKNKPFDIRFVCKDGTISECYNVQRAVSYNREKGYRKLVMQNGDFRYVYDVLILQINDTKILVK</sequence>
<dbReference type="AlphaFoldDB" id="A0A3E4Z7H4"/>
<dbReference type="RefSeq" id="WP_117702199.1">
    <property type="nucleotide sequence ID" value="NZ_QSTW01000013.1"/>
</dbReference>
<dbReference type="EMBL" id="QSTW01000013">
    <property type="protein sequence ID" value="RGM90405.1"/>
    <property type="molecule type" value="Genomic_DNA"/>
</dbReference>